<dbReference type="InterPro" id="IPR006252">
    <property type="entry name" value="Malate_synthA"/>
</dbReference>
<dbReference type="GO" id="GO:0006099">
    <property type="term" value="P:tricarboxylic acid cycle"/>
    <property type="evidence" value="ECO:0007669"/>
    <property type="project" value="UniProtKB-KW"/>
</dbReference>
<evidence type="ECO:0000256" key="3">
    <source>
        <dbReference type="ARBA" id="ARBA00022435"/>
    </source>
</evidence>
<dbReference type="InterPro" id="IPR048355">
    <property type="entry name" value="MS_C"/>
</dbReference>
<dbReference type="CDD" id="cd00727">
    <property type="entry name" value="malate_synt_A"/>
    <property type="match status" value="1"/>
</dbReference>
<dbReference type="InterPro" id="IPR019830">
    <property type="entry name" value="Malate_synthase_CS"/>
</dbReference>
<feature type="active site" description="Proton donor" evidence="8">
    <location>
        <position position="454"/>
    </location>
</feature>
<dbReference type="GO" id="GO:0006097">
    <property type="term" value="P:glyoxylate cycle"/>
    <property type="evidence" value="ECO:0007669"/>
    <property type="project" value="UniProtKB-UniPathway"/>
</dbReference>
<comment type="caution">
    <text evidence="13">The sequence shown here is derived from an EMBL/GenBank/DDBJ whole genome shotgun (WGS) entry which is preliminary data.</text>
</comment>
<dbReference type="SUPFAM" id="SSF51645">
    <property type="entry name" value="Malate synthase G"/>
    <property type="match status" value="1"/>
</dbReference>
<feature type="active site" description="Proton acceptor" evidence="8">
    <location>
        <position position="171"/>
    </location>
</feature>
<reference evidence="13 14" key="1">
    <citation type="submission" date="2016-01" db="EMBL/GenBank/DDBJ databases">
        <title>Use of Whole Genome Sequencing to ascertain that Brevibacterium massiliense (Roux, Raoult 2009) is a later heterotypic synonym of Brevibacterium ravenspurgense (Mages 2008).</title>
        <authorList>
            <person name="Bernier A.-M."/>
            <person name="Burdz T."/>
            <person name="Huynh C."/>
            <person name="Pachecho A.L."/>
            <person name="Wiebe D."/>
            <person name="Bonner C."/>
            <person name="Bernard K."/>
        </authorList>
    </citation>
    <scope>NUCLEOTIDE SEQUENCE [LARGE SCALE GENOMIC DNA]</scope>
    <source>
        <strain evidence="13 14">CCUG56047</strain>
    </source>
</reference>
<dbReference type="PANTHER" id="PTHR42902:SF1">
    <property type="entry name" value="MALATE SYNTHASE 1-RELATED"/>
    <property type="match status" value="1"/>
</dbReference>
<dbReference type="NCBIfam" id="TIGR01344">
    <property type="entry name" value="malate_syn_A"/>
    <property type="match status" value="1"/>
</dbReference>
<dbReference type="GO" id="GO:0005737">
    <property type="term" value="C:cytoplasm"/>
    <property type="evidence" value="ECO:0007669"/>
    <property type="project" value="TreeGrafter"/>
</dbReference>
<dbReference type="EC" id="2.3.3.9" evidence="2 9"/>
<dbReference type="PIRSF" id="PIRSF001363">
    <property type="entry name" value="Malate_synth"/>
    <property type="match status" value="1"/>
</dbReference>
<gene>
    <name evidence="13" type="primary">aceB_1</name>
    <name evidence="13" type="ORF">Bravens_00227</name>
</gene>
<organism evidence="13 14">
    <name type="scientific">Brevibacterium ravenspurgense</name>
    <dbReference type="NCBI Taxonomy" id="479117"/>
    <lineage>
        <taxon>Bacteria</taxon>
        <taxon>Bacillati</taxon>
        <taxon>Actinomycetota</taxon>
        <taxon>Actinomycetes</taxon>
        <taxon>Micrococcales</taxon>
        <taxon>Brevibacteriaceae</taxon>
        <taxon>Brevibacterium</taxon>
    </lineage>
</organism>
<dbReference type="EMBL" id="LQQC01000002">
    <property type="protein sequence ID" value="KXZ59755.1"/>
    <property type="molecule type" value="Genomic_DNA"/>
</dbReference>
<dbReference type="Pfam" id="PF20659">
    <property type="entry name" value="MS_C"/>
    <property type="match status" value="1"/>
</dbReference>
<dbReference type="PROSITE" id="PS00510">
    <property type="entry name" value="MALATE_SYNTHASE"/>
    <property type="match status" value="1"/>
</dbReference>
<evidence type="ECO:0000256" key="2">
    <source>
        <dbReference type="ARBA" id="ARBA00012636"/>
    </source>
</evidence>
<evidence type="ECO:0000256" key="1">
    <source>
        <dbReference type="ARBA" id="ARBA00006394"/>
    </source>
</evidence>
<dbReference type="Gene3D" id="1.20.1220.12">
    <property type="entry name" value="Malate synthase, domain III"/>
    <property type="match status" value="1"/>
</dbReference>
<dbReference type="AlphaFoldDB" id="A0A150HCL1"/>
<evidence type="ECO:0000313" key="13">
    <source>
        <dbReference type="EMBL" id="KXZ59755.1"/>
    </source>
</evidence>
<evidence type="ECO:0000256" key="7">
    <source>
        <dbReference type="ARBA" id="ARBA00068441"/>
    </source>
</evidence>
<dbReference type="FunFam" id="3.20.20.360:FF:000001">
    <property type="entry name" value="Malate synthase"/>
    <property type="match status" value="1"/>
</dbReference>
<dbReference type="Proteomes" id="UP000243589">
    <property type="component" value="Unassembled WGS sequence"/>
</dbReference>
<dbReference type="InterPro" id="IPR044856">
    <property type="entry name" value="Malate_synth_C_sf"/>
</dbReference>
<evidence type="ECO:0000259" key="11">
    <source>
        <dbReference type="Pfam" id="PF20656"/>
    </source>
</evidence>
<dbReference type="FunFam" id="1.20.1220.12:FF:000001">
    <property type="entry name" value="Malate synthase"/>
    <property type="match status" value="1"/>
</dbReference>
<comment type="similarity">
    <text evidence="1 9">Belongs to the malate synthase family.</text>
</comment>
<dbReference type="InterPro" id="IPR048356">
    <property type="entry name" value="MS_N"/>
</dbReference>
<evidence type="ECO:0000256" key="6">
    <source>
        <dbReference type="ARBA" id="ARBA00047918"/>
    </source>
</evidence>
<sequence>MTTVELQLPEGMEITAELKPEYSKVLTAEALQLIADLHRKYEGERQDRLAARVERQKFLDEGGELDFLEETKAIREDETWQVAPPAPGLEDRRVEVTGPTYRKMTINALNSGAKAWLADQEDANTPAWDSVIGGQINLLDATNREIDFVAEETGKEYKLRPDEELPTIIVRPRGWHMTEKHILVDGTPVSGSIVDFVLYFASAGRKQIEKGRGPYFYLPKMESHLEARLWNNIFVDAQEALGVPRGTIRATCLIETYPAAFEMEEILYELREHSSGLNAGRWDYIFSVIKTHRNKGEDWITPDRAQVTMTVPFMRAYTELLVRTCHKRGAHAIGGMSAFIPSKDEEANKKAYDQVTNDKSREAGDGFDGSWVAHPGMVETCKEAFTKVLGERPNQIDKKREDVNVTAADLLSVKDTPGQITEGGLRTNISVGIQYVQSWLNGNGAAAINGLMEDAATAEISRSQVWQWVKEGVKLDDSGEQITKDFVQKLIDEETAKLSGDNLEQATKLFTEMALDDEYHDFLTLPAYELLG</sequence>
<dbReference type="Pfam" id="PF20656">
    <property type="entry name" value="MS_N"/>
    <property type="match status" value="1"/>
</dbReference>
<name>A0A150HCL1_9MICO</name>
<dbReference type="Gene3D" id="3.20.20.360">
    <property type="entry name" value="Malate synthase, domain 3"/>
    <property type="match status" value="1"/>
</dbReference>
<keyword evidence="13" id="KW-0012">Acyltransferase</keyword>
<evidence type="ECO:0000256" key="4">
    <source>
        <dbReference type="ARBA" id="ARBA00022532"/>
    </source>
</evidence>
<feature type="domain" description="Malate synthase N-terminal" evidence="11">
    <location>
        <begin position="10"/>
        <end position="72"/>
    </location>
</feature>
<comment type="catalytic activity">
    <reaction evidence="6 9">
        <text>glyoxylate + acetyl-CoA + H2O = (S)-malate + CoA + H(+)</text>
        <dbReference type="Rhea" id="RHEA:18181"/>
        <dbReference type="ChEBI" id="CHEBI:15377"/>
        <dbReference type="ChEBI" id="CHEBI:15378"/>
        <dbReference type="ChEBI" id="CHEBI:15589"/>
        <dbReference type="ChEBI" id="CHEBI:36655"/>
        <dbReference type="ChEBI" id="CHEBI:57287"/>
        <dbReference type="ChEBI" id="CHEBI:57288"/>
        <dbReference type="EC" id="2.3.3.9"/>
    </reaction>
</comment>
<keyword evidence="3 9" id="KW-0329">Glyoxylate bypass</keyword>
<evidence type="ECO:0000256" key="5">
    <source>
        <dbReference type="ARBA" id="ARBA00022679"/>
    </source>
</evidence>
<evidence type="ECO:0000313" key="14">
    <source>
        <dbReference type="Proteomes" id="UP000243589"/>
    </source>
</evidence>
<accession>A0A150HCL1</accession>
<dbReference type="PANTHER" id="PTHR42902">
    <property type="entry name" value="MALATE SYNTHASE"/>
    <property type="match status" value="1"/>
</dbReference>
<comment type="pathway">
    <text evidence="9">Carbohydrate metabolism; glyoxylate cycle; (S)-malate from isocitrate: step 2/2.</text>
</comment>
<feature type="domain" description="Malate synthase TIM barrel" evidence="10">
    <location>
        <begin position="167"/>
        <end position="412"/>
    </location>
</feature>
<dbReference type="GO" id="GO:0004474">
    <property type="term" value="F:malate synthase activity"/>
    <property type="evidence" value="ECO:0007669"/>
    <property type="project" value="UniProtKB-EC"/>
</dbReference>
<proteinExistence type="inferred from homology"/>
<dbReference type="UniPathway" id="UPA00703">
    <property type="reaction ID" value="UER00720"/>
</dbReference>
<dbReference type="RefSeq" id="WP_062019551.1">
    <property type="nucleotide sequence ID" value="NZ_LQQC01000002.1"/>
</dbReference>
<dbReference type="InterPro" id="IPR001465">
    <property type="entry name" value="Malate_synthase_TIM"/>
</dbReference>
<keyword evidence="5 9" id="KW-0808">Transferase</keyword>
<dbReference type="PATRIC" id="fig|479117.4.peg.224"/>
<dbReference type="InterPro" id="IPR046363">
    <property type="entry name" value="MS_N_TIM-barrel_dom"/>
</dbReference>
<protein>
    <recommendedName>
        <fullName evidence="7 9">Malate synthase</fullName>
        <ecNumber evidence="2 9">2.3.3.9</ecNumber>
    </recommendedName>
</protein>
<evidence type="ECO:0000259" key="12">
    <source>
        <dbReference type="Pfam" id="PF20659"/>
    </source>
</evidence>
<dbReference type="Pfam" id="PF01274">
    <property type="entry name" value="MS_TIM-barrel"/>
    <property type="match status" value="1"/>
</dbReference>
<evidence type="ECO:0000256" key="8">
    <source>
        <dbReference type="PIRSR" id="PIRSR001363-1"/>
    </source>
</evidence>
<dbReference type="InterPro" id="IPR011076">
    <property type="entry name" value="Malate_synth_sf"/>
</dbReference>
<keyword evidence="14" id="KW-1185">Reference proteome</keyword>
<evidence type="ECO:0000256" key="9">
    <source>
        <dbReference type="RuleBase" id="RU000555"/>
    </source>
</evidence>
<keyword evidence="4 9" id="KW-0816">Tricarboxylic acid cycle</keyword>
<evidence type="ECO:0000259" key="10">
    <source>
        <dbReference type="Pfam" id="PF01274"/>
    </source>
</evidence>
<feature type="domain" description="Malate synthase C-terminal" evidence="12">
    <location>
        <begin position="420"/>
        <end position="530"/>
    </location>
</feature>